<evidence type="ECO:0008006" key="6">
    <source>
        <dbReference type="Google" id="ProtNLM"/>
    </source>
</evidence>
<feature type="repeat" description="PPR" evidence="3">
    <location>
        <begin position="62"/>
        <end position="96"/>
    </location>
</feature>
<dbReference type="FunFam" id="1.25.40.10:FF:000090">
    <property type="entry name" value="Pentatricopeptide repeat-containing protein, chloroplastic"/>
    <property type="match status" value="1"/>
</dbReference>
<keyword evidence="1" id="KW-0677">Repeat</keyword>
<organism evidence="4 5">
    <name type="scientific">Citrus unshiu</name>
    <name type="common">Satsuma mandarin</name>
    <name type="synonym">Citrus nobilis var. unshiu</name>
    <dbReference type="NCBI Taxonomy" id="55188"/>
    <lineage>
        <taxon>Eukaryota</taxon>
        <taxon>Viridiplantae</taxon>
        <taxon>Streptophyta</taxon>
        <taxon>Embryophyta</taxon>
        <taxon>Tracheophyta</taxon>
        <taxon>Spermatophyta</taxon>
        <taxon>Magnoliopsida</taxon>
        <taxon>eudicotyledons</taxon>
        <taxon>Gunneridae</taxon>
        <taxon>Pentapetalae</taxon>
        <taxon>rosids</taxon>
        <taxon>malvids</taxon>
        <taxon>Sapindales</taxon>
        <taxon>Rutaceae</taxon>
        <taxon>Aurantioideae</taxon>
        <taxon>Citrus</taxon>
    </lineage>
</organism>
<keyword evidence="5" id="KW-1185">Reference proteome</keyword>
<comment type="caution">
    <text evidence="4">The sequence shown here is derived from an EMBL/GenBank/DDBJ whole genome shotgun (WGS) entry which is preliminary data.</text>
</comment>
<comment type="similarity">
    <text evidence="2">Belongs to the PPR family. PCMP-E subfamily.</text>
</comment>
<dbReference type="Pfam" id="PF13041">
    <property type="entry name" value="PPR_2"/>
    <property type="match status" value="1"/>
</dbReference>
<accession>A0A2H5P0S6</accession>
<protein>
    <recommendedName>
        <fullName evidence="6">Pentacotripeptide-repeat region of PRORP domain-containing protein</fullName>
    </recommendedName>
</protein>
<dbReference type="GO" id="GO:0009451">
    <property type="term" value="P:RNA modification"/>
    <property type="evidence" value="ECO:0007669"/>
    <property type="project" value="InterPro"/>
</dbReference>
<reference evidence="4 5" key="1">
    <citation type="journal article" date="2017" name="Front. Genet.">
        <title>Draft sequencing of the heterozygous diploid genome of Satsuma (Citrus unshiu Marc.) using a hybrid assembly approach.</title>
        <authorList>
            <person name="Shimizu T."/>
            <person name="Tanizawa Y."/>
            <person name="Mochizuki T."/>
            <person name="Nagasaki H."/>
            <person name="Yoshioka T."/>
            <person name="Toyoda A."/>
            <person name="Fujiyama A."/>
            <person name="Kaminuma E."/>
            <person name="Nakamura Y."/>
        </authorList>
    </citation>
    <scope>NUCLEOTIDE SEQUENCE [LARGE SCALE GENOMIC DNA]</scope>
    <source>
        <strain evidence="5">cv. Miyagawa wase</strain>
    </source>
</reference>
<evidence type="ECO:0000256" key="3">
    <source>
        <dbReference type="PROSITE-ProRule" id="PRU00708"/>
    </source>
</evidence>
<dbReference type="InterPro" id="IPR046848">
    <property type="entry name" value="E_motif"/>
</dbReference>
<proteinExistence type="inferred from homology"/>
<evidence type="ECO:0000256" key="1">
    <source>
        <dbReference type="ARBA" id="ARBA00022737"/>
    </source>
</evidence>
<feature type="repeat" description="PPR" evidence="3">
    <location>
        <begin position="468"/>
        <end position="502"/>
    </location>
</feature>
<dbReference type="InterPro" id="IPR011990">
    <property type="entry name" value="TPR-like_helical_dom_sf"/>
</dbReference>
<evidence type="ECO:0000313" key="5">
    <source>
        <dbReference type="Proteomes" id="UP000236630"/>
    </source>
</evidence>
<dbReference type="AlphaFoldDB" id="A0A2H5P0S6"/>
<dbReference type="Pfam" id="PF01535">
    <property type="entry name" value="PPR"/>
    <property type="match status" value="8"/>
</dbReference>
<evidence type="ECO:0000256" key="2">
    <source>
        <dbReference type="ARBA" id="ARBA00061659"/>
    </source>
</evidence>
<evidence type="ECO:0000313" key="4">
    <source>
        <dbReference type="EMBL" id="GAY45977.1"/>
    </source>
</evidence>
<dbReference type="NCBIfam" id="TIGR00756">
    <property type="entry name" value="PPR"/>
    <property type="match status" value="3"/>
</dbReference>
<gene>
    <name evidence="4" type="ORF">CUMW_093480</name>
</gene>
<dbReference type="PROSITE" id="PS51375">
    <property type="entry name" value="PPR"/>
    <property type="match status" value="4"/>
</dbReference>
<dbReference type="Proteomes" id="UP000236630">
    <property type="component" value="Unassembled WGS sequence"/>
</dbReference>
<dbReference type="PANTHER" id="PTHR47926">
    <property type="entry name" value="PENTATRICOPEPTIDE REPEAT-CONTAINING PROTEIN"/>
    <property type="match status" value="1"/>
</dbReference>
<name>A0A2H5P0S6_CITUN</name>
<sequence length="654" mass="71797">MLLNTIKRTPFIYFQFNKCFIPYKPQAPCIDPYNSSKLLSNYFKSGKIKEAENLFDEIPEKNVVSWSIVIHGYSINGFHEKSMKAFSHMMLSGLLPNSFTMVGVLVAAAGLQNLELARSIHGLMVKFGLESDVIVGTAMLDAYAKCGNIFYSYKLFEGLKNPYLVSCNAIVAGFINNKLFQQAVLLFNFFRGSGLVPNAVTMLTVIRGCVALGSRALCELIHGLTIKLGLILDVSVNNSVLDMYSCLMDLDAAIQIFREMECKDVISWTRMMGLFVDFEYAGDALKIFTEMRKSKIFCDTVALLNLISANAILGDLKRGKQLHAQVVLGGLQSELRLSNSIIAMYSKCGDLDSSRSVFNQITERSLVSWTAIISGYVQNGCAREALNQFIKMRQEKTDSVDSITLVSILTASGELAALEICLQLHCLAFEAGFPRYRSVQNCLISSYSKCGNVDLAYIVFEEMGFLRDVVSWNTIIYGYGVNGHGETALALYHKMTETGEVPDSSTYLSILNACSHAGLTNDGLVIFNQMIEENKVKPSQEHYGCVVDLLARAGCLSDASELAGKLLEGMGPNIWRALLSGCLLHGNVELAELAAKNVSELDPGESGQVVLLSNAYASVGRFQDAEALRSDSQKKGIIKIPGISFLNSTSRDFG</sequence>
<dbReference type="Pfam" id="PF20431">
    <property type="entry name" value="E_motif"/>
    <property type="match status" value="1"/>
</dbReference>
<dbReference type="InterPro" id="IPR046960">
    <property type="entry name" value="PPR_At4g14850-like_plant"/>
</dbReference>
<dbReference type="EMBL" id="BDQV01000031">
    <property type="protein sequence ID" value="GAY45977.1"/>
    <property type="molecule type" value="Genomic_DNA"/>
</dbReference>
<dbReference type="GO" id="GO:0003723">
    <property type="term" value="F:RNA binding"/>
    <property type="evidence" value="ECO:0007669"/>
    <property type="project" value="InterPro"/>
</dbReference>
<dbReference type="InterPro" id="IPR002885">
    <property type="entry name" value="PPR_rpt"/>
</dbReference>
<dbReference type="FunFam" id="1.25.40.10:FF:000196">
    <property type="entry name" value="Pentatricopeptide repeat-containing protein At4g14850"/>
    <property type="match status" value="1"/>
</dbReference>
<dbReference type="Gene3D" id="1.25.40.10">
    <property type="entry name" value="Tetratricopeptide repeat domain"/>
    <property type="match status" value="5"/>
</dbReference>
<dbReference type="PANTHER" id="PTHR47926:SF452">
    <property type="entry name" value="PENTATRICOPEPTIDE REPEAT-CONTAINING PROTEIN"/>
    <property type="match status" value="1"/>
</dbReference>
<feature type="repeat" description="PPR" evidence="3">
    <location>
        <begin position="503"/>
        <end position="538"/>
    </location>
</feature>
<feature type="repeat" description="PPR" evidence="3">
    <location>
        <begin position="365"/>
        <end position="399"/>
    </location>
</feature>